<dbReference type="Proteomes" id="UP000017820">
    <property type="component" value="Unassembled WGS sequence"/>
</dbReference>
<feature type="transmembrane region" description="Helical" evidence="1">
    <location>
        <begin position="37"/>
        <end position="57"/>
    </location>
</feature>
<evidence type="ECO:0000313" key="3">
    <source>
        <dbReference type="Proteomes" id="UP000017820"/>
    </source>
</evidence>
<dbReference type="PATRIC" id="fig|1353533.3.peg.5336"/>
<evidence type="ECO:0000313" key="2">
    <source>
        <dbReference type="EMBL" id="ESP90792.1"/>
    </source>
</evidence>
<feature type="transmembrane region" description="Helical" evidence="1">
    <location>
        <begin position="63"/>
        <end position="84"/>
    </location>
</feature>
<keyword evidence="1" id="KW-0472">Membrane</keyword>
<organism evidence="2 3">
    <name type="scientific">Pseudoalteromonas luteoviolacea (strain 2ta16)</name>
    <dbReference type="NCBI Taxonomy" id="1353533"/>
    <lineage>
        <taxon>Bacteria</taxon>
        <taxon>Pseudomonadati</taxon>
        <taxon>Pseudomonadota</taxon>
        <taxon>Gammaproteobacteria</taxon>
        <taxon>Alteromonadales</taxon>
        <taxon>Pseudoalteromonadaceae</taxon>
        <taxon>Pseudoalteromonas</taxon>
    </lineage>
</organism>
<sequence>MFSYENYKALYDGVAFFITPINFICLLIAWKSINTRMLLISLITLEAIDTLLTGWSYTLGNNYHFYGVFICSIFLFTVLFRRLLAKLLSKHVKLCNDVYNNFSFSKQEAAITFMYFIVVILHVVALIEVKLYQYDIIDVFPFRNNVFPPSITILHLLEALMLLKLSIRHLPIDEYLQHFKRRLTNDRKLEGTSSYRSSAEDKKDRS</sequence>
<dbReference type="GeneID" id="29919110"/>
<comment type="caution">
    <text evidence="2">The sequence shown here is derived from an EMBL/GenBank/DDBJ whole genome shotgun (WGS) entry which is preliminary data.</text>
</comment>
<gene>
    <name evidence="2" type="ORF">PL2TA16_01896</name>
</gene>
<dbReference type="AlphaFoldDB" id="V4J653"/>
<protein>
    <submittedName>
        <fullName evidence="2">Uncharacterized protein</fullName>
    </submittedName>
</protein>
<accession>V4J653</accession>
<feature type="transmembrane region" description="Helical" evidence="1">
    <location>
        <begin position="109"/>
        <end position="127"/>
    </location>
</feature>
<reference evidence="2 3" key="1">
    <citation type="submission" date="2013-07" db="EMBL/GenBank/DDBJ databases">
        <title>Draft genome sequence of Pseudoalteromonas luteoviolacea 2ta16.</title>
        <authorList>
            <person name="Allen E.E."/>
            <person name="Azam F."/>
            <person name="Podell S."/>
        </authorList>
    </citation>
    <scope>NUCLEOTIDE SEQUENCE [LARGE SCALE GENOMIC DNA]</scope>
    <source>
        <strain evidence="2 3">2ta16</strain>
    </source>
</reference>
<name>V4J653_PSEL2</name>
<keyword evidence="1" id="KW-0812">Transmembrane</keyword>
<proteinExistence type="predicted"/>
<feature type="transmembrane region" description="Helical" evidence="1">
    <location>
        <begin position="13"/>
        <end position="30"/>
    </location>
</feature>
<evidence type="ECO:0000256" key="1">
    <source>
        <dbReference type="SAM" id="Phobius"/>
    </source>
</evidence>
<dbReference type="RefSeq" id="WP_023402149.1">
    <property type="nucleotide sequence ID" value="NZ_AUSV01000134.1"/>
</dbReference>
<dbReference type="EMBL" id="AUSV01000134">
    <property type="protein sequence ID" value="ESP90792.1"/>
    <property type="molecule type" value="Genomic_DNA"/>
</dbReference>
<keyword evidence="1" id="KW-1133">Transmembrane helix</keyword>